<dbReference type="PATRIC" id="fig|1454001.3.peg.1962"/>
<dbReference type="InterPro" id="IPR042206">
    <property type="entry name" value="CRISPR-assoc_Cas1_C"/>
</dbReference>
<dbReference type="GO" id="GO:0016787">
    <property type="term" value="F:hydrolase activity"/>
    <property type="evidence" value="ECO:0007669"/>
    <property type="project" value="UniProtKB-KW"/>
</dbReference>
<dbReference type="InterPro" id="IPR050646">
    <property type="entry name" value="Cas1"/>
</dbReference>
<sequence>MTSLYVDRRGITLKADGEALVFYENGERVGTVPLAPLSRVFMRGDVTLSSALLGKLGERGIGVVVLSGRKAVPTMLLGRPHNDAARRVAQYRQSLDADFCLRFSRAIVEAKLRAQAAFLDERRESELRSRYLLTLSLRRVNGSIAAIDAQTRIASLRGLEGAAAAAYFEGFGDLLPNRLNFSGRNRRPPRDPVNAVLSLGYTLLHAEAVLALYGSGLDPFVGFYHTLDFARESLACDLVEPLRVEIDKHVLMLFRSEKLRPEDFSHSELGCLLGKAGRARFYAEWEQLAARLRKLLAENVADVANAIGLAAAPVSDSADDGSDGTEVAGSELDAGDNGDGF</sequence>
<dbReference type="NCBIfam" id="TIGR00287">
    <property type="entry name" value="cas1"/>
    <property type="match status" value="1"/>
</dbReference>
<keyword evidence="5 10" id="KW-0460">Magnesium</keyword>
<dbReference type="GO" id="GO:0043571">
    <property type="term" value="P:maintenance of CRISPR repeat elements"/>
    <property type="evidence" value="ECO:0007669"/>
    <property type="project" value="UniProtKB-UniRule"/>
</dbReference>
<protein>
    <recommendedName>
        <fullName evidence="10">CRISPR-associated endonuclease Cas1</fullName>
        <ecNumber evidence="10">3.1.-.-</ecNumber>
    </recommendedName>
</protein>
<evidence type="ECO:0000256" key="4">
    <source>
        <dbReference type="ARBA" id="ARBA00022801"/>
    </source>
</evidence>
<evidence type="ECO:0000256" key="10">
    <source>
        <dbReference type="HAMAP-Rule" id="MF_01470"/>
    </source>
</evidence>
<feature type="region of interest" description="Disordered" evidence="11">
    <location>
        <begin position="314"/>
        <end position="341"/>
    </location>
</feature>
<dbReference type="InterPro" id="IPR002729">
    <property type="entry name" value="CRISPR-assoc_Cas1"/>
</dbReference>
<dbReference type="GO" id="GO:0051607">
    <property type="term" value="P:defense response to virus"/>
    <property type="evidence" value="ECO:0007669"/>
    <property type="project" value="UniProtKB-UniRule"/>
</dbReference>
<dbReference type="CDD" id="cd09634">
    <property type="entry name" value="Cas1_I-II-III"/>
    <property type="match status" value="1"/>
</dbReference>
<organism evidence="12 13">
    <name type="scientific">Candidatus Accumulibacter adjunctus</name>
    <dbReference type="NCBI Taxonomy" id="1454001"/>
    <lineage>
        <taxon>Bacteria</taxon>
        <taxon>Pseudomonadati</taxon>
        <taxon>Pseudomonadota</taxon>
        <taxon>Betaproteobacteria</taxon>
        <taxon>Candidatus Accumulibacter</taxon>
    </lineage>
</organism>
<evidence type="ECO:0000256" key="8">
    <source>
        <dbReference type="ARBA" id="ARBA00023211"/>
    </source>
</evidence>
<comment type="cofactor">
    <cofactor evidence="10">
        <name>Mg(2+)</name>
        <dbReference type="ChEBI" id="CHEBI:18420"/>
    </cofactor>
    <cofactor evidence="10">
        <name>Mn(2+)</name>
        <dbReference type="ChEBI" id="CHEBI:29035"/>
    </cofactor>
</comment>
<comment type="caution">
    <text evidence="12">The sequence shown here is derived from an EMBL/GenBank/DDBJ whole genome shotgun (WGS) entry which is preliminary data.</text>
</comment>
<keyword evidence="4 10" id="KW-0378">Hydrolase</keyword>
<gene>
    <name evidence="12" type="primary">cas4-cas1</name>
    <name evidence="10" type="synonym">cas1</name>
    <name evidence="12" type="ORF">AW08_01813</name>
</gene>
<keyword evidence="8 10" id="KW-0464">Manganese</keyword>
<dbReference type="GO" id="GO:0003677">
    <property type="term" value="F:DNA binding"/>
    <property type="evidence" value="ECO:0007669"/>
    <property type="project" value="UniProtKB-KW"/>
</dbReference>
<reference evidence="12" key="1">
    <citation type="submission" date="2014-02" db="EMBL/GenBank/DDBJ databases">
        <title>Expanding our view of genomic diversity in Candidatus Accumulibacter clades.</title>
        <authorList>
            <person name="Skennerton C.T."/>
            <person name="Barr J.J."/>
            <person name="Slater F.R."/>
            <person name="Bond P.L."/>
            <person name="Tyson G.W."/>
        </authorList>
    </citation>
    <scope>NUCLEOTIDE SEQUENCE [LARGE SCALE GENOMIC DNA]</scope>
</reference>
<dbReference type="Pfam" id="PF01867">
    <property type="entry name" value="Cas_Cas1"/>
    <property type="match status" value="1"/>
</dbReference>
<dbReference type="GO" id="GO:0046872">
    <property type="term" value="F:metal ion binding"/>
    <property type="evidence" value="ECO:0007669"/>
    <property type="project" value="UniProtKB-UniRule"/>
</dbReference>
<evidence type="ECO:0000256" key="3">
    <source>
        <dbReference type="ARBA" id="ARBA00022759"/>
    </source>
</evidence>
<evidence type="ECO:0000256" key="2">
    <source>
        <dbReference type="ARBA" id="ARBA00022723"/>
    </source>
</evidence>
<dbReference type="Gene3D" id="3.100.10.20">
    <property type="entry name" value="CRISPR-associated endonuclease Cas1, N-terminal domain"/>
    <property type="match status" value="1"/>
</dbReference>
<dbReference type="InterPro" id="IPR042211">
    <property type="entry name" value="CRISPR-assoc_Cas1_N"/>
</dbReference>
<keyword evidence="2 10" id="KW-0479">Metal-binding</keyword>
<feature type="binding site" evidence="10">
    <location>
        <position position="160"/>
    </location>
    <ligand>
        <name>Mn(2+)</name>
        <dbReference type="ChEBI" id="CHEBI:29035"/>
    </ligand>
</feature>
<keyword evidence="13" id="KW-1185">Reference proteome</keyword>
<dbReference type="PANTHER" id="PTHR34353">
    <property type="entry name" value="CRISPR-ASSOCIATED ENDONUCLEASE CAS1 1"/>
    <property type="match status" value="1"/>
</dbReference>
<evidence type="ECO:0000313" key="12">
    <source>
        <dbReference type="EMBL" id="EXI67552.1"/>
    </source>
</evidence>
<keyword evidence="7 10" id="KW-0238">DNA-binding</keyword>
<dbReference type="AlphaFoldDB" id="A0A011NSK0"/>
<dbReference type="PANTHER" id="PTHR34353:SF2">
    <property type="entry name" value="CRISPR-ASSOCIATED ENDONUCLEASE CAS1 1"/>
    <property type="match status" value="1"/>
</dbReference>
<dbReference type="HAMAP" id="MF_01470">
    <property type="entry name" value="Cas1"/>
    <property type="match status" value="1"/>
</dbReference>
<proteinExistence type="inferred from homology"/>
<feature type="binding site" evidence="10">
    <location>
        <position position="240"/>
    </location>
    <ligand>
        <name>Mn(2+)</name>
        <dbReference type="ChEBI" id="CHEBI:29035"/>
    </ligand>
</feature>
<dbReference type="EMBL" id="JFAX01000009">
    <property type="protein sequence ID" value="EXI67552.1"/>
    <property type="molecule type" value="Genomic_DNA"/>
</dbReference>
<dbReference type="Proteomes" id="UP000020218">
    <property type="component" value="Unassembled WGS sequence"/>
</dbReference>
<accession>A0A011NSK0</accession>
<evidence type="ECO:0000256" key="11">
    <source>
        <dbReference type="SAM" id="MobiDB-lite"/>
    </source>
</evidence>
<comment type="function">
    <text evidence="10">CRISPR (clustered regularly interspaced short palindromic repeat), is an adaptive immune system that provides protection against mobile genetic elements (viruses, transposable elements and conjugative plasmids). CRISPR clusters contain spacers, sequences complementary to antecedent mobile elements, and target invading nucleic acids. CRISPR clusters are transcribed and processed into CRISPR RNA (crRNA). Acts as a dsDNA endonuclease. Involved in the integration of spacer DNA into the CRISPR cassette.</text>
</comment>
<evidence type="ECO:0000256" key="7">
    <source>
        <dbReference type="ARBA" id="ARBA00023125"/>
    </source>
</evidence>
<keyword evidence="3 10" id="KW-0255">Endonuclease</keyword>
<dbReference type="STRING" id="1454001.AW08_01813"/>
<evidence type="ECO:0000256" key="9">
    <source>
        <dbReference type="ARBA" id="ARBA00038592"/>
    </source>
</evidence>
<keyword evidence="6 10" id="KW-0051">Antiviral defense</keyword>
<name>A0A011NSK0_9PROT</name>
<keyword evidence="1 10" id="KW-0540">Nuclease</keyword>
<evidence type="ECO:0000256" key="6">
    <source>
        <dbReference type="ARBA" id="ARBA00023118"/>
    </source>
</evidence>
<dbReference type="Gene3D" id="1.20.120.920">
    <property type="entry name" value="CRISPR-associated endonuclease Cas1, C-terminal domain"/>
    <property type="match status" value="1"/>
</dbReference>
<comment type="similarity">
    <text evidence="10">Belongs to the CRISPR-associated endonuclease Cas1 family.</text>
</comment>
<evidence type="ECO:0000313" key="13">
    <source>
        <dbReference type="Proteomes" id="UP000020218"/>
    </source>
</evidence>
<dbReference type="GO" id="GO:0004519">
    <property type="term" value="F:endonuclease activity"/>
    <property type="evidence" value="ECO:0007669"/>
    <property type="project" value="UniProtKB-UniRule"/>
</dbReference>
<evidence type="ECO:0000256" key="1">
    <source>
        <dbReference type="ARBA" id="ARBA00022722"/>
    </source>
</evidence>
<dbReference type="EC" id="3.1.-.-" evidence="10"/>
<comment type="subunit">
    <text evidence="9 10">Homodimer, forms a heterotetramer with a Cas2 homodimer.</text>
</comment>
<feature type="binding site" evidence="10">
    <location>
        <position position="225"/>
    </location>
    <ligand>
        <name>Mn(2+)</name>
        <dbReference type="ChEBI" id="CHEBI:29035"/>
    </ligand>
</feature>
<evidence type="ECO:0000256" key="5">
    <source>
        <dbReference type="ARBA" id="ARBA00022842"/>
    </source>
</evidence>